<accession>A0AAD1WPU1</accession>
<proteinExistence type="predicted"/>
<dbReference type="Proteomes" id="UP001295444">
    <property type="component" value="Chromosome 10"/>
</dbReference>
<protein>
    <submittedName>
        <fullName evidence="1">Uncharacterized protein</fullName>
    </submittedName>
</protein>
<sequence length="92" mass="10116">MGRKTKKQKVDKLRMGATIGDIWRQAHGASQPQLSHYLGEISDFSMTRPWAPDPWAPTSPTALTAPKTDALTVTKSDMQEMLVASGAISMRM</sequence>
<evidence type="ECO:0000313" key="2">
    <source>
        <dbReference type="Proteomes" id="UP001295444"/>
    </source>
</evidence>
<evidence type="ECO:0000313" key="1">
    <source>
        <dbReference type="EMBL" id="CAH2318197.1"/>
    </source>
</evidence>
<keyword evidence="2" id="KW-1185">Reference proteome</keyword>
<gene>
    <name evidence="1" type="ORF">PECUL_23A047365</name>
</gene>
<dbReference type="EMBL" id="OW240921">
    <property type="protein sequence ID" value="CAH2318197.1"/>
    <property type="molecule type" value="Genomic_DNA"/>
</dbReference>
<organism evidence="1 2">
    <name type="scientific">Pelobates cultripes</name>
    <name type="common">Western spadefoot toad</name>
    <dbReference type="NCBI Taxonomy" id="61616"/>
    <lineage>
        <taxon>Eukaryota</taxon>
        <taxon>Metazoa</taxon>
        <taxon>Chordata</taxon>
        <taxon>Craniata</taxon>
        <taxon>Vertebrata</taxon>
        <taxon>Euteleostomi</taxon>
        <taxon>Amphibia</taxon>
        <taxon>Batrachia</taxon>
        <taxon>Anura</taxon>
        <taxon>Pelobatoidea</taxon>
        <taxon>Pelobatidae</taxon>
        <taxon>Pelobates</taxon>
    </lineage>
</organism>
<dbReference type="AlphaFoldDB" id="A0AAD1WPU1"/>
<name>A0AAD1WPU1_PELCU</name>
<reference evidence="1" key="1">
    <citation type="submission" date="2022-03" db="EMBL/GenBank/DDBJ databases">
        <authorList>
            <person name="Alioto T."/>
            <person name="Alioto T."/>
            <person name="Gomez Garrido J."/>
        </authorList>
    </citation>
    <scope>NUCLEOTIDE SEQUENCE</scope>
</reference>